<accession>A0ABN2B0A0</accession>
<sequence length="320" mass="34482">MTWVSEFRALEDDCRRAPSAHNTQPWVLRYGDDSVDVHWDPSRALPDSDPTRRDLFLSLGAFVETCLIVAADAGLPVRASVSVDRASLRAARLVPDSAVYETPFTLASVRQRGCARGGYAPGTLDTATLAALAGLGADLRQLPSRSLVKPLAAADRWMFGTPAVVAELREWMRLSPKHPRYRLDGLTDRAMAMSRVEASGLAAMIGPRAYRVTRRLGGPALLAAASKGLLRYDGSVLVLVGSAVTPEEVIEHGRALVRVWLALSERGLAVHPLSQLLDCTATGTRLAERLGLAPDEAPLAVFRTGRPLQPPVRSARIPSA</sequence>
<dbReference type="Gene3D" id="3.40.109.10">
    <property type="entry name" value="NADH Oxidase"/>
    <property type="match status" value="1"/>
</dbReference>
<organism evidence="1 2">
    <name type="scientific">Dactylosporangium maewongense</name>
    <dbReference type="NCBI Taxonomy" id="634393"/>
    <lineage>
        <taxon>Bacteria</taxon>
        <taxon>Bacillati</taxon>
        <taxon>Actinomycetota</taxon>
        <taxon>Actinomycetes</taxon>
        <taxon>Micromonosporales</taxon>
        <taxon>Micromonosporaceae</taxon>
        <taxon>Dactylosporangium</taxon>
    </lineage>
</organism>
<gene>
    <name evidence="1" type="ORF">GCM10009827_056240</name>
</gene>
<proteinExistence type="predicted"/>
<dbReference type="SUPFAM" id="SSF55469">
    <property type="entry name" value="FMN-dependent nitroreductase-like"/>
    <property type="match status" value="1"/>
</dbReference>
<dbReference type="Proteomes" id="UP001501470">
    <property type="component" value="Unassembled WGS sequence"/>
</dbReference>
<comment type="caution">
    <text evidence="1">The sequence shown here is derived from an EMBL/GenBank/DDBJ whole genome shotgun (WGS) entry which is preliminary data.</text>
</comment>
<evidence type="ECO:0000313" key="1">
    <source>
        <dbReference type="EMBL" id="GAA1531278.1"/>
    </source>
</evidence>
<dbReference type="EMBL" id="BAAAQD010000011">
    <property type="protein sequence ID" value="GAA1531278.1"/>
    <property type="molecule type" value="Genomic_DNA"/>
</dbReference>
<name>A0ABN2B0A0_9ACTN</name>
<reference evidence="1 2" key="1">
    <citation type="journal article" date="2019" name="Int. J. Syst. Evol. Microbiol.">
        <title>The Global Catalogue of Microorganisms (GCM) 10K type strain sequencing project: providing services to taxonomists for standard genome sequencing and annotation.</title>
        <authorList>
            <consortium name="The Broad Institute Genomics Platform"/>
            <consortium name="The Broad Institute Genome Sequencing Center for Infectious Disease"/>
            <person name="Wu L."/>
            <person name="Ma J."/>
        </authorList>
    </citation>
    <scope>NUCLEOTIDE SEQUENCE [LARGE SCALE GENOMIC DNA]</scope>
    <source>
        <strain evidence="1 2">JCM 15933</strain>
    </source>
</reference>
<evidence type="ECO:0000313" key="2">
    <source>
        <dbReference type="Proteomes" id="UP001501470"/>
    </source>
</evidence>
<protein>
    <submittedName>
        <fullName evidence="1">Nitroreductase family protein</fullName>
    </submittedName>
</protein>
<dbReference type="RefSeq" id="WP_344505160.1">
    <property type="nucleotide sequence ID" value="NZ_BAAAQD010000011.1"/>
</dbReference>
<keyword evidence="2" id="KW-1185">Reference proteome</keyword>
<dbReference type="InterPro" id="IPR000415">
    <property type="entry name" value="Nitroreductase-like"/>
</dbReference>